<organism evidence="1 2">
    <name type="scientific">Stephania yunnanensis</name>
    <dbReference type="NCBI Taxonomy" id="152371"/>
    <lineage>
        <taxon>Eukaryota</taxon>
        <taxon>Viridiplantae</taxon>
        <taxon>Streptophyta</taxon>
        <taxon>Embryophyta</taxon>
        <taxon>Tracheophyta</taxon>
        <taxon>Spermatophyta</taxon>
        <taxon>Magnoliopsida</taxon>
        <taxon>Ranunculales</taxon>
        <taxon>Menispermaceae</taxon>
        <taxon>Menispermoideae</taxon>
        <taxon>Cissampelideae</taxon>
        <taxon>Stephania</taxon>
    </lineage>
</organism>
<evidence type="ECO:0000313" key="2">
    <source>
        <dbReference type="Proteomes" id="UP001420932"/>
    </source>
</evidence>
<evidence type="ECO:0000313" key="1">
    <source>
        <dbReference type="EMBL" id="KAK9160084.1"/>
    </source>
</evidence>
<reference evidence="1 2" key="1">
    <citation type="submission" date="2024-01" db="EMBL/GenBank/DDBJ databases">
        <title>Genome assemblies of Stephania.</title>
        <authorList>
            <person name="Yang L."/>
        </authorList>
    </citation>
    <scope>NUCLEOTIDE SEQUENCE [LARGE SCALE GENOMIC DNA]</scope>
    <source>
        <strain evidence="1">YNDBR</strain>
        <tissue evidence="1">Leaf</tissue>
    </source>
</reference>
<keyword evidence="2" id="KW-1185">Reference proteome</keyword>
<sequence>MLICLWQCVEGEQREVPPLGNNPTLTQIRVHEEDRAKASRALSQIHAVVAESIFTRIMTCENAKEAWSVLQAIYRGNH</sequence>
<name>A0AAP0KY84_9MAGN</name>
<dbReference type="EMBL" id="JBBNAF010000003">
    <property type="protein sequence ID" value="KAK9160084.1"/>
    <property type="molecule type" value="Genomic_DNA"/>
</dbReference>
<protein>
    <submittedName>
        <fullName evidence="1">Uncharacterized protein</fullName>
    </submittedName>
</protein>
<dbReference type="Proteomes" id="UP001420932">
    <property type="component" value="Unassembled WGS sequence"/>
</dbReference>
<proteinExistence type="predicted"/>
<comment type="caution">
    <text evidence="1">The sequence shown here is derived from an EMBL/GenBank/DDBJ whole genome shotgun (WGS) entry which is preliminary data.</text>
</comment>
<gene>
    <name evidence="1" type="ORF">Syun_006425</name>
</gene>
<dbReference type="AlphaFoldDB" id="A0AAP0KY84"/>
<accession>A0AAP0KY84</accession>
<dbReference type="Pfam" id="PF14223">
    <property type="entry name" value="Retrotran_gag_2"/>
    <property type="match status" value="1"/>
</dbReference>